<organism evidence="1 2">
    <name type="scientific">Swingsia samuiensis</name>
    <dbReference type="NCBI Taxonomy" id="1293412"/>
    <lineage>
        <taxon>Bacteria</taxon>
        <taxon>Pseudomonadati</taxon>
        <taxon>Pseudomonadota</taxon>
        <taxon>Alphaproteobacteria</taxon>
        <taxon>Acetobacterales</taxon>
        <taxon>Acetobacteraceae</taxon>
        <taxon>Swingsia</taxon>
    </lineage>
</organism>
<dbReference type="Proteomes" id="UP000316313">
    <property type="component" value="Chromosome"/>
</dbReference>
<protein>
    <recommendedName>
        <fullName evidence="3">DUF2071 domain-containing protein</fullName>
    </recommendedName>
</protein>
<gene>
    <name evidence="1" type="ORF">E3D00_08575</name>
</gene>
<reference evidence="1 2" key="1">
    <citation type="submission" date="2019-03" db="EMBL/GenBank/DDBJ databases">
        <title>The complete genome sequence of Swingsia samuiensis NBRC107927(T).</title>
        <authorList>
            <person name="Chua K.-O."/>
            <person name="Chan K.-G."/>
            <person name="See-Too W.-S."/>
        </authorList>
    </citation>
    <scope>NUCLEOTIDE SEQUENCE [LARGE SCALE GENOMIC DNA]</scope>
    <source>
        <strain evidence="1 2">AH83</strain>
    </source>
</reference>
<evidence type="ECO:0000313" key="1">
    <source>
        <dbReference type="EMBL" id="QDH17609.1"/>
    </source>
</evidence>
<name>A0A4Y6UJ07_9PROT</name>
<sequence>MSNIISRYISPSNNFIGMIQNTLANNISLRNKIRQLFKHLPFLVLESDVRNILYANWIVPIQNIAHLVPNNCSLLQHNGYTILTILTYQHGHFGPSALGKARHFFPSPLQSNWRLYLEEVNHKPVTKPTVLFLNNTFNNPLYAVGTRLFSDVMNSHYGKPFQHIVTSSGNKERWISGVNDNGSSPNWAIGGIKSHSQNLPKPFSTFFNSYETALDKLCYQDTAVRLVENLQTLSSADIDLPINIASAIPIDVTHYKPGAFLTSIGATELPFCFVIPSVKFKALSETII</sequence>
<dbReference type="OrthoDB" id="700978at2"/>
<dbReference type="KEGG" id="ssam:E3D00_08575"/>
<evidence type="ECO:0008006" key="3">
    <source>
        <dbReference type="Google" id="ProtNLM"/>
    </source>
</evidence>
<proteinExistence type="predicted"/>
<accession>A0A4Y6UJ07</accession>
<dbReference type="EMBL" id="CP038141">
    <property type="protein sequence ID" value="QDH17609.1"/>
    <property type="molecule type" value="Genomic_DNA"/>
</dbReference>
<dbReference type="RefSeq" id="WP_141461721.1">
    <property type="nucleotide sequence ID" value="NZ_CP038141.1"/>
</dbReference>
<keyword evidence="2" id="KW-1185">Reference proteome</keyword>
<evidence type="ECO:0000313" key="2">
    <source>
        <dbReference type="Proteomes" id="UP000316313"/>
    </source>
</evidence>
<dbReference type="AlphaFoldDB" id="A0A4Y6UJ07"/>